<proteinExistence type="predicted"/>
<evidence type="ECO:0000256" key="1">
    <source>
        <dbReference type="SAM" id="SignalP"/>
    </source>
</evidence>
<dbReference type="EMBL" id="JACRUM010000001">
    <property type="protein sequence ID" value="MBC5862405.1"/>
    <property type="molecule type" value="Genomic_DNA"/>
</dbReference>
<dbReference type="Proteomes" id="UP000621670">
    <property type="component" value="Unassembled WGS sequence"/>
</dbReference>
<comment type="caution">
    <text evidence="2">The sequence shown here is derived from an EMBL/GenBank/DDBJ whole genome shotgun (WGS) entry which is preliminary data.</text>
</comment>
<evidence type="ECO:0000313" key="2">
    <source>
        <dbReference type="EMBL" id="MBC5862405.1"/>
    </source>
</evidence>
<dbReference type="PROSITE" id="PS51257">
    <property type="entry name" value="PROKAR_LIPOPROTEIN"/>
    <property type="match status" value="1"/>
</dbReference>
<keyword evidence="3" id="KW-1185">Reference proteome</keyword>
<name>A0ABR7JDK1_9FLAO</name>
<sequence>MKNIFSLIMIFILFSCQNFSQSNPVIIQKNNIKKLQKKYSAEAFNYLYEIAFQTDSYKERITTKKWKTDIKYFIQGDTLTNDTRYVKNCVEKLNSLNLPIKFLIVNDSIQSNVIIYFGDRTSLKHFNISSNTLGRYIPFVKNRVIYKGQIVIVDEERNPIKREALLLEEMTQIIGSCDDSFSYPESVFFEGENSPINYTELDIEVMKLIYDPLFPVDYSLGQFEKDFANILKYVDSSNKLKKYIVKNKISKSTLEEIKKTCYIENEFYKHPKIVPIYIYGFNKSDSIFIEKSIKSINTISKNLILKLTKKDDLSPISGISITLKEKETQDTDTETTILNEKGKLFKSKRKESTVLINHKKSIDINKKHSVILKSLYKSLGPTETAKFDIDWFINKNNEIIIAKKYTDILKTIYQDEFVDGFSIDDLEDLITDL</sequence>
<feature type="chain" id="PRO_5045714785" evidence="1">
    <location>
        <begin position="21"/>
        <end position="433"/>
    </location>
</feature>
<accession>A0ABR7JDK1</accession>
<reference evidence="2 3" key="1">
    <citation type="submission" date="2020-08" db="EMBL/GenBank/DDBJ databases">
        <title>Description of novel Flavobacterium F-400 isolate.</title>
        <authorList>
            <person name="Saticioglu I."/>
            <person name="Duman M."/>
            <person name="Altun S."/>
        </authorList>
    </citation>
    <scope>NUCLEOTIDE SEQUENCE [LARGE SCALE GENOMIC DNA]</scope>
    <source>
        <strain evidence="2 3">F-400</strain>
    </source>
</reference>
<keyword evidence="1" id="KW-0732">Signal</keyword>
<feature type="signal peptide" evidence="1">
    <location>
        <begin position="1"/>
        <end position="20"/>
    </location>
</feature>
<gene>
    <name evidence="2" type="ORF">H8R26_03120</name>
</gene>
<dbReference type="InterPro" id="IPR021323">
    <property type="entry name" value="DUF2927"/>
</dbReference>
<evidence type="ECO:0000313" key="3">
    <source>
        <dbReference type="Proteomes" id="UP000621670"/>
    </source>
</evidence>
<dbReference type="RefSeq" id="WP_166133180.1">
    <property type="nucleotide sequence ID" value="NZ_JAAOBY010000001.1"/>
</dbReference>
<protein>
    <submittedName>
        <fullName evidence="2">DUF2927 domain-containing protein</fullName>
    </submittedName>
</protein>
<dbReference type="Pfam" id="PF11150">
    <property type="entry name" value="DUF2927"/>
    <property type="match status" value="1"/>
</dbReference>
<organism evidence="2 3">
    <name type="scientific">Flavobacterium turcicum</name>
    <dbReference type="NCBI Taxonomy" id="2764718"/>
    <lineage>
        <taxon>Bacteria</taxon>
        <taxon>Pseudomonadati</taxon>
        <taxon>Bacteroidota</taxon>
        <taxon>Flavobacteriia</taxon>
        <taxon>Flavobacteriales</taxon>
        <taxon>Flavobacteriaceae</taxon>
        <taxon>Flavobacterium</taxon>
    </lineage>
</organism>